<comment type="caution">
    <text evidence="1">The sequence shown here is derived from an EMBL/GenBank/DDBJ whole genome shotgun (WGS) entry which is preliminary data.</text>
</comment>
<accession>A0ABV9FIZ3</accession>
<reference evidence="2" key="1">
    <citation type="journal article" date="2019" name="Int. J. Syst. Evol. Microbiol.">
        <title>The Global Catalogue of Microorganisms (GCM) 10K type strain sequencing project: providing services to taxonomists for standard genome sequencing and annotation.</title>
        <authorList>
            <consortium name="The Broad Institute Genomics Platform"/>
            <consortium name="The Broad Institute Genome Sequencing Center for Infectious Disease"/>
            <person name="Wu L."/>
            <person name="Ma J."/>
        </authorList>
    </citation>
    <scope>NUCLEOTIDE SEQUENCE [LARGE SCALE GENOMIC DNA]</scope>
    <source>
        <strain evidence="2">CCUG 49571</strain>
    </source>
</reference>
<dbReference type="Proteomes" id="UP001596028">
    <property type="component" value="Unassembled WGS sequence"/>
</dbReference>
<protein>
    <recommendedName>
        <fullName evidence="3">Terminase small subunit</fullName>
    </recommendedName>
</protein>
<dbReference type="EMBL" id="JBHSEP010000035">
    <property type="protein sequence ID" value="MFC4601968.1"/>
    <property type="molecule type" value="Genomic_DNA"/>
</dbReference>
<name>A0ABV9FIZ3_9BACL</name>
<proteinExistence type="predicted"/>
<evidence type="ECO:0000313" key="2">
    <source>
        <dbReference type="Proteomes" id="UP001596028"/>
    </source>
</evidence>
<organism evidence="1 2">
    <name type="scientific">Cohnella hongkongensis</name>
    <dbReference type="NCBI Taxonomy" id="178337"/>
    <lineage>
        <taxon>Bacteria</taxon>
        <taxon>Bacillati</taxon>
        <taxon>Bacillota</taxon>
        <taxon>Bacilli</taxon>
        <taxon>Bacillales</taxon>
        <taxon>Paenibacillaceae</taxon>
        <taxon>Cohnella</taxon>
    </lineage>
</organism>
<evidence type="ECO:0008006" key="3">
    <source>
        <dbReference type="Google" id="ProtNLM"/>
    </source>
</evidence>
<keyword evidence="2" id="KW-1185">Reference proteome</keyword>
<evidence type="ECO:0000313" key="1">
    <source>
        <dbReference type="EMBL" id="MFC4601968.1"/>
    </source>
</evidence>
<gene>
    <name evidence="1" type="ORF">ACFO3S_27275</name>
</gene>
<sequence length="210" mass="23663">MAAGKQKQLLAWPRRPFLDKMLDDGESPNKCAAWCKENGFDISVPTMYEYAKKRRAAIIGEIQADKLRSGKSKGNRIANNLTKEERKAAHMTVNKVKHDLELLDEVIQKGFETLTHTDEISPATAIAAIQLKYKITNGAHGGYTVYGIEEIKLREAARENAIVAVLLEFIPEEQHAAVLERMEQVTREYYVSIGLGEAYAQMETRGSFYE</sequence>
<dbReference type="RefSeq" id="WP_378102798.1">
    <property type="nucleotide sequence ID" value="NZ_JBHSEP010000035.1"/>
</dbReference>